<protein>
    <submittedName>
        <fullName evidence="8">Uncharacterized protein</fullName>
    </submittedName>
</protein>
<dbReference type="GO" id="GO:0035597">
    <property type="term" value="F:tRNA-2-methylthio-N(6)-dimethylallyladenosine(37) synthase activity"/>
    <property type="evidence" value="ECO:0007669"/>
    <property type="project" value="TreeGrafter"/>
</dbReference>
<dbReference type="GO" id="GO:0046872">
    <property type="term" value="F:metal ion binding"/>
    <property type="evidence" value="ECO:0007669"/>
    <property type="project" value="UniProtKB-KW"/>
</dbReference>
<keyword evidence="4" id="KW-0408">Iron</keyword>
<feature type="domain" description="Radical SAM core" evidence="7">
    <location>
        <begin position="1"/>
        <end position="161"/>
    </location>
</feature>
<dbReference type="AlphaFoldDB" id="A0A7S0GQW6"/>
<evidence type="ECO:0000259" key="7">
    <source>
        <dbReference type="PROSITE" id="PS51918"/>
    </source>
</evidence>
<accession>A0A7S0GQW6</accession>
<keyword evidence="2" id="KW-0949">S-adenosyl-L-methionine</keyword>
<reference evidence="8" key="1">
    <citation type="submission" date="2021-01" db="EMBL/GenBank/DDBJ databases">
        <authorList>
            <person name="Corre E."/>
            <person name="Pelletier E."/>
            <person name="Niang G."/>
            <person name="Scheremetjew M."/>
            <person name="Finn R."/>
            <person name="Kale V."/>
            <person name="Holt S."/>
            <person name="Cochrane G."/>
            <person name="Meng A."/>
            <person name="Brown T."/>
            <person name="Cohen L."/>
        </authorList>
    </citation>
    <scope>NUCLEOTIDE SEQUENCE</scope>
    <source>
        <strain evidence="8">CCAC1681</strain>
    </source>
</reference>
<name>A0A7S0GQW6_MICPS</name>
<evidence type="ECO:0000313" key="8">
    <source>
        <dbReference type="EMBL" id="CAD8431347.1"/>
    </source>
</evidence>
<dbReference type="PROSITE" id="PS51918">
    <property type="entry name" value="RADICAL_SAM"/>
    <property type="match status" value="1"/>
</dbReference>
<sequence length="293" mass="32121">MRFGELLDLVADVDPEMRVRFTSPHPKDFPDEVLQIINSRANVGKQLHMPAQSGSTSVLERMRRGYSREAYLDLATKVRLTIPGVAISSDFIAGFCGETEEEHLDTVTLMDRVAYEQAFMFAYSERDGTSAARKMEDDVPEDVKQRRLQEVIDAFRGAAARHQNAEIGRTHLCSVEGASKKNDQELTGKTDTSKWVVFKNDPVGIYGGDVEEESNHEAEDGETVVVNGGFGEKLATPKPGEYVAVRVTGCSTGTLFGECLGRTTLTAFHEMHGNAWVEADESAKKATAAAGAR</sequence>
<dbReference type="PROSITE" id="PS50926">
    <property type="entry name" value="TRAM"/>
    <property type="match status" value="1"/>
</dbReference>
<dbReference type="InterPro" id="IPR058240">
    <property type="entry name" value="rSAM_sf"/>
</dbReference>
<dbReference type="InterPro" id="IPR002792">
    <property type="entry name" value="TRAM_dom"/>
</dbReference>
<dbReference type="InterPro" id="IPR023404">
    <property type="entry name" value="rSAM_horseshoe"/>
</dbReference>
<evidence type="ECO:0000256" key="4">
    <source>
        <dbReference type="ARBA" id="ARBA00023004"/>
    </source>
</evidence>
<dbReference type="Pfam" id="PF04055">
    <property type="entry name" value="Radical_SAM"/>
    <property type="match status" value="1"/>
</dbReference>
<dbReference type="GO" id="GO:0005739">
    <property type="term" value="C:mitochondrion"/>
    <property type="evidence" value="ECO:0007669"/>
    <property type="project" value="TreeGrafter"/>
</dbReference>
<dbReference type="PANTHER" id="PTHR43020">
    <property type="entry name" value="CDK5 REGULATORY SUBUNIT-ASSOCIATED PROTEIN 1"/>
    <property type="match status" value="1"/>
</dbReference>
<dbReference type="PANTHER" id="PTHR43020:SF2">
    <property type="entry name" value="MITOCHONDRIAL TRNA METHYLTHIOTRANSFERASE CDK5RAP1"/>
    <property type="match status" value="1"/>
</dbReference>
<evidence type="ECO:0000259" key="6">
    <source>
        <dbReference type="PROSITE" id="PS50926"/>
    </source>
</evidence>
<evidence type="ECO:0000256" key="5">
    <source>
        <dbReference type="ARBA" id="ARBA00023014"/>
    </source>
</evidence>
<keyword evidence="1" id="KW-0004">4Fe-4S</keyword>
<dbReference type="GO" id="GO:0051539">
    <property type="term" value="F:4 iron, 4 sulfur cluster binding"/>
    <property type="evidence" value="ECO:0007669"/>
    <property type="project" value="UniProtKB-KW"/>
</dbReference>
<dbReference type="Gene3D" id="3.80.30.20">
    <property type="entry name" value="tm_1862 like domain"/>
    <property type="match status" value="1"/>
</dbReference>
<evidence type="ECO:0000256" key="3">
    <source>
        <dbReference type="ARBA" id="ARBA00022723"/>
    </source>
</evidence>
<gene>
    <name evidence="8" type="ORF">MSP1401_LOCUS1408</name>
</gene>
<dbReference type="SMART" id="SM00729">
    <property type="entry name" value="Elp3"/>
    <property type="match status" value="1"/>
</dbReference>
<evidence type="ECO:0000256" key="2">
    <source>
        <dbReference type="ARBA" id="ARBA00022691"/>
    </source>
</evidence>
<dbReference type="InterPro" id="IPR006638">
    <property type="entry name" value="Elp3/MiaA/NifB-like_rSAM"/>
</dbReference>
<keyword evidence="5" id="KW-0411">Iron-sulfur</keyword>
<organism evidence="8">
    <name type="scientific">Micromonas pusilla</name>
    <name type="common">Picoplanktonic green alga</name>
    <name type="synonym">Chromulina pusilla</name>
    <dbReference type="NCBI Taxonomy" id="38833"/>
    <lineage>
        <taxon>Eukaryota</taxon>
        <taxon>Viridiplantae</taxon>
        <taxon>Chlorophyta</taxon>
        <taxon>Mamiellophyceae</taxon>
        <taxon>Mamiellales</taxon>
        <taxon>Mamiellaceae</taxon>
        <taxon>Micromonas</taxon>
    </lineage>
</organism>
<dbReference type="GO" id="GO:0005829">
    <property type="term" value="C:cytosol"/>
    <property type="evidence" value="ECO:0007669"/>
    <property type="project" value="TreeGrafter"/>
</dbReference>
<dbReference type="EMBL" id="HBEN01001729">
    <property type="protein sequence ID" value="CAD8431347.1"/>
    <property type="molecule type" value="Transcribed_RNA"/>
</dbReference>
<evidence type="ECO:0000256" key="1">
    <source>
        <dbReference type="ARBA" id="ARBA00022485"/>
    </source>
</evidence>
<proteinExistence type="predicted"/>
<dbReference type="InterPro" id="IPR007197">
    <property type="entry name" value="rSAM"/>
</dbReference>
<dbReference type="SUPFAM" id="SSF102114">
    <property type="entry name" value="Radical SAM enzymes"/>
    <property type="match status" value="1"/>
</dbReference>
<keyword evidence="3" id="KW-0479">Metal-binding</keyword>
<feature type="domain" description="TRAM" evidence="6">
    <location>
        <begin position="164"/>
        <end position="261"/>
    </location>
</feature>